<dbReference type="InterPro" id="IPR052913">
    <property type="entry name" value="Glycopeptide_resist_protein"/>
</dbReference>
<dbReference type="EMBL" id="PGVE01000012">
    <property type="protein sequence ID" value="PLS09582.1"/>
    <property type="molecule type" value="Genomic_DNA"/>
</dbReference>
<proteinExistence type="predicted"/>
<dbReference type="InterPro" id="IPR007391">
    <property type="entry name" value="Vancomycin_resist_VanW"/>
</dbReference>
<sequence>MNSTWLIGLLIMYQQVNMPEDLVITNNGHPISAVNRTEFSTNLSELPFINTKKLNKFMEEIDQKVSSQPKNALIDQKGNIIPEQVGYRLNRPMFTDKFFSYYFKKRSSKLEVPLQIIYPRVDSELLGTIRSEKIGTYVTTFNSHNKERNHNIYLAAKAINNYVMFPGEVFSFNKVVGKRTAEKGYLPATVIVKGELSEDFGGGICQVSSTLFNAVDNAGIKVIHRYSHSREVSYVPPRRDATVSWNGPDLIFKNEYNQPILIQAKMLRTKLKVEIYSSDVITYTPKKVPYLRY</sequence>
<name>A0A2N5HVP3_9BACI</name>
<dbReference type="PANTHER" id="PTHR35788">
    <property type="entry name" value="EXPORTED PROTEIN-RELATED"/>
    <property type="match status" value="1"/>
</dbReference>
<dbReference type="Pfam" id="PF04294">
    <property type="entry name" value="VanW"/>
    <property type="match status" value="1"/>
</dbReference>
<accession>A0A2N5HVP3</accession>
<dbReference type="AlphaFoldDB" id="A0A2N5HVP3"/>
<dbReference type="OrthoDB" id="9813301at2"/>
<dbReference type="Proteomes" id="UP000234950">
    <property type="component" value="Unassembled WGS sequence"/>
</dbReference>
<evidence type="ECO:0000313" key="1">
    <source>
        <dbReference type="EMBL" id="PLS09582.1"/>
    </source>
</evidence>
<protein>
    <recommendedName>
        <fullName evidence="3">Peptidoglycan binding domain-containing protein</fullName>
    </recommendedName>
</protein>
<organism evidence="1 2">
    <name type="scientific">Neobacillus cucumis</name>
    <dbReference type="NCBI Taxonomy" id="1740721"/>
    <lineage>
        <taxon>Bacteria</taxon>
        <taxon>Bacillati</taxon>
        <taxon>Bacillota</taxon>
        <taxon>Bacilli</taxon>
        <taxon>Bacillales</taxon>
        <taxon>Bacillaceae</taxon>
        <taxon>Neobacillus</taxon>
    </lineage>
</organism>
<dbReference type="PANTHER" id="PTHR35788:SF1">
    <property type="entry name" value="EXPORTED PROTEIN"/>
    <property type="match status" value="1"/>
</dbReference>
<dbReference type="RefSeq" id="WP_101646166.1">
    <property type="nucleotide sequence ID" value="NZ_PGVE01000012.1"/>
</dbReference>
<gene>
    <name evidence="1" type="ORF">CVD27_01695</name>
</gene>
<keyword evidence="2" id="KW-1185">Reference proteome</keyword>
<evidence type="ECO:0000313" key="2">
    <source>
        <dbReference type="Proteomes" id="UP000234950"/>
    </source>
</evidence>
<reference evidence="1 2" key="1">
    <citation type="submission" date="2017-11" db="EMBL/GenBank/DDBJ databases">
        <title>Comparitive Functional Genomics of Dry Heat Resistant strains isolated from the Viking Spacecraft.</title>
        <authorList>
            <person name="Seuylemezian A."/>
            <person name="Cooper K."/>
            <person name="Vaishampayan P."/>
        </authorList>
    </citation>
    <scope>NUCLEOTIDE SEQUENCE [LARGE SCALE GENOMIC DNA]</scope>
    <source>
        <strain evidence="1 2">V32-6</strain>
    </source>
</reference>
<comment type="caution">
    <text evidence="1">The sequence shown here is derived from an EMBL/GenBank/DDBJ whole genome shotgun (WGS) entry which is preliminary data.</text>
</comment>
<evidence type="ECO:0008006" key="3">
    <source>
        <dbReference type="Google" id="ProtNLM"/>
    </source>
</evidence>